<dbReference type="Proteomes" id="UP000652761">
    <property type="component" value="Unassembled WGS sequence"/>
</dbReference>
<reference evidence="2" key="1">
    <citation type="submission" date="2017-07" db="EMBL/GenBank/DDBJ databases">
        <title>Taro Niue Genome Assembly and Annotation.</title>
        <authorList>
            <person name="Atibalentja N."/>
            <person name="Keating K."/>
            <person name="Fields C.J."/>
        </authorList>
    </citation>
    <scope>NUCLEOTIDE SEQUENCE</scope>
    <source>
        <strain evidence="2">Niue_2</strain>
        <tissue evidence="2">Leaf</tissue>
    </source>
</reference>
<sequence>MLPKKNSNQRSPATVRTLGSFYRCSGASSQAPLRKPCTAGLATSPGPPPELHVRHLSWTKPWPPPHITQHQPTRLSHRHRTRVAAQHTNQGQPASVFSGFTHLASQIPGRRVMVWALAAAQSRPPSGCLAAEPWHWPHGYLLHITHLHPAAAQLAIRIPINTAGHNQLHTALLPYSARPPHQPPCNFFAPTRFQQLLLDLWGCVEELLVAEELWNDHKKLIFFPFSSAATCTNRPLEVDQRNPHNSCTHLQWFTTNGKLCKKQ</sequence>
<evidence type="ECO:0000256" key="1">
    <source>
        <dbReference type="SAM" id="MobiDB-lite"/>
    </source>
</evidence>
<dbReference type="EMBL" id="NMUH01000076">
    <property type="protein sequence ID" value="MQL70724.1"/>
    <property type="molecule type" value="Genomic_DNA"/>
</dbReference>
<organism evidence="2 3">
    <name type="scientific">Colocasia esculenta</name>
    <name type="common">Wild taro</name>
    <name type="synonym">Arum esculentum</name>
    <dbReference type="NCBI Taxonomy" id="4460"/>
    <lineage>
        <taxon>Eukaryota</taxon>
        <taxon>Viridiplantae</taxon>
        <taxon>Streptophyta</taxon>
        <taxon>Embryophyta</taxon>
        <taxon>Tracheophyta</taxon>
        <taxon>Spermatophyta</taxon>
        <taxon>Magnoliopsida</taxon>
        <taxon>Liliopsida</taxon>
        <taxon>Araceae</taxon>
        <taxon>Aroideae</taxon>
        <taxon>Colocasieae</taxon>
        <taxon>Colocasia</taxon>
    </lineage>
</organism>
<protein>
    <submittedName>
        <fullName evidence="2">Uncharacterized protein</fullName>
    </submittedName>
</protein>
<dbReference type="AlphaFoldDB" id="A0A843TMJ6"/>
<evidence type="ECO:0000313" key="3">
    <source>
        <dbReference type="Proteomes" id="UP000652761"/>
    </source>
</evidence>
<accession>A0A843TMJ6</accession>
<comment type="caution">
    <text evidence="2">The sequence shown here is derived from an EMBL/GenBank/DDBJ whole genome shotgun (WGS) entry which is preliminary data.</text>
</comment>
<feature type="region of interest" description="Disordered" evidence="1">
    <location>
        <begin position="28"/>
        <end position="50"/>
    </location>
</feature>
<evidence type="ECO:0000313" key="2">
    <source>
        <dbReference type="EMBL" id="MQL70724.1"/>
    </source>
</evidence>
<keyword evidence="3" id="KW-1185">Reference proteome</keyword>
<gene>
    <name evidence="2" type="ORF">Taro_003045</name>
</gene>
<proteinExistence type="predicted"/>
<name>A0A843TMJ6_COLES</name>